<dbReference type="SUPFAM" id="SSF54427">
    <property type="entry name" value="NTF2-like"/>
    <property type="match status" value="1"/>
</dbReference>
<protein>
    <recommendedName>
        <fullName evidence="5">Nuclear transport factor 2 family protein</fullName>
    </recommendedName>
</protein>
<evidence type="ECO:0000313" key="4">
    <source>
        <dbReference type="Proteomes" id="UP000616608"/>
    </source>
</evidence>
<dbReference type="EMBL" id="BMJT01000001">
    <property type="protein sequence ID" value="GGG13139.1"/>
    <property type="molecule type" value="Genomic_DNA"/>
</dbReference>
<feature type="region of interest" description="Disordered" evidence="1">
    <location>
        <begin position="23"/>
        <end position="47"/>
    </location>
</feature>
<organism evidence="3 4">
    <name type="scientific">Lysinibacillus alkalisoli</name>
    <dbReference type="NCBI Taxonomy" id="1911548"/>
    <lineage>
        <taxon>Bacteria</taxon>
        <taxon>Bacillati</taxon>
        <taxon>Bacillota</taxon>
        <taxon>Bacilli</taxon>
        <taxon>Bacillales</taxon>
        <taxon>Bacillaceae</taxon>
        <taxon>Lysinibacillus</taxon>
    </lineage>
</organism>
<sequence>MKKWLIALLFVCASVLAACNDSGEDQASTKDTETNKVGFSMDGGSIEEATNVPEDKKEAILNAFNVYIESFNNKEVDQYVDTLSTKSKGFVYKDEQEKVQAEFDAYDTERIAKDITIVKYSEKEAHVFANLEISRTEISTGRAGQAVGRQVTVFVPEDGTWKVSSVHFMSSEGK</sequence>
<accession>A0A917FVX2</accession>
<feature type="signal peptide" evidence="2">
    <location>
        <begin position="1"/>
        <end position="17"/>
    </location>
</feature>
<dbReference type="PROSITE" id="PS51257">
    <property type="entry name" value="PROKAR_LIPOPROTEIN"/>
    <property type="match status" value="1"/>
</dbReference>
<keyword evidence="2" id="KW-0732">Signal</keyword>
<dbReference type="AlphaFoldDB" id="A0A917FVX2"/>
<evidence type="ECO:0000313" key="3">
    <source>
        <dbReference type="EMBL" id="GGG13139.1"/>
    </source>
</evidence>
<feature type="chain" id="PRO_5039367449" description="Nuclear transport factor 2 family protein" evidence="2">
    <location>
        <begin position="18"/>
        <end position="174"/>
    </location>
</feature>
<proteinExistence type="predicted"/>
<reference evidence="3" key="2">
    <citation type="submission" date="2020-09" db="EMBL/GenBank/DDBJ databases">
        <authorList>
            <person name="Sun Q."/>
            <person name="Zhou Y."/>
        </authorList>
    </citation>
    <scope>NUCLEOTIDE SEQUENCE</scope>
    <source>
        <strain evidence="3">CGMCC 1.15760</strain>
    </source>
</reference>
<evidence type="ECO:0000256" key="2">
    <source>
        <dbReference type="SAM" id="SignalP"/>
    </source>
</evidence>
<dbReference type="Gene3D" id="3.10.450.50">
    <property type="match status" value="1"/>
</dbReference>
<dbReference type="Proteomes" id="UP000616608">
    <property type="component" value="Unassembled WGS sequence"/>
</dbReference>
<evidence type="ECO:0000256" key="1">
    <source>
        <dbReference type="SAM" id="MobiDB-lite"/>
    </source>
</evidence>
<dbReference type="RefSeq" id="WP_188613366.1">
    <property type="nucleotide sequence ID" value="NZ_BMJT01000001.1"/>
</dbReference>
<dbReference type="InterPro" id="IPR032710">
    <property type="entry name" value="NTF2-like_dom_sf"/>
</dbReference>
<name>A0A917FVX2_9BACI</name>
<keyword evidence="4" id="KW-1185">Reference proteome</keyword>
<evidence type="ECO:0008006" key="5">
    <source>
        <dbReference type="Google" id="ProtNLM"/>
    </source>
</evidence>
<reference evidence="3" key="1">
    <citation type="journal article" date="2014" name="Int. J. Syst. Evol. Microbiol.">
        <title>Complete genome sequence of Corynebacterium casei LMG S-19264T (=DSM 44701T), isolated from a smear-ripened cheese.</title>
        <authorList>
            <consortium name="US DOE Joint Genome Institute (JGI-PGF)"/>
            <person name="Walter F."/>
            <person name="Albersmeier A."/>
            <person name="Kalinowski J."/>
            <person name="Ruckert C."/>
        </authorList>
    </citation>
    <scope>NUCLEOTIDE SEQUENCE</scope>
    <source>
        <strain evidence="3">CGMCC 1.15760</strain>
    </source>
</reference>
<comment type="caution">
    <text evidence="3">The sequence shown here is derived from an EMBL/GenBank/DDBJ whole genome shotgun (WGS) entry which is preliminary data.</text>
</comment>
<gene>
    <name evidence="3" type="ORF">GCM10007425_04300</name>
</gene>